<dbReference type="PROSITE" id="PS00761">
    <property type="entry name" value="SPASE_I_3"/>
    <property type="match status" value="1"/>
</dbReference>
<dbReference type="EC" id="3.4.21.89" evidence="4 7"/>
<dbReference type="NCBIfam" id="TIGR02227">
    <property type="entry name" value="sigpep_I_bact"/>
    <property type="match status" value="1"/>
</dbReference>
<feature type="active site" evidence="6">
    <location>
        <position position="85"/>
    </location>
</feature>
<sequence>MSTTVKKEVISWVKTILLAAVLAGLVNSFLIVNAEVPTGSMENTIMAGDRILALRTSYWFDEPEAGDIVVFRYPDDETGKTLYVKRIIGTPGDTVEMSNGTVYVNGKALQEDYIAEVTQGSYGPYVVPDGCYFMMGDNRNHSQDSRFWRNQYVEKDEILGKVVLRYYKGFKWIS</sequence>
<dbReference type="InterPro" id="IPR019757">
    <property type="entry name" value="Pept_S26A_signal_pept_1_Lys-AS"/>
</dbReference>
<organism evidence="9 10">
    <name type="scientific">Anaerotignum faecicola</name>
    <dbReference type="NCBI Taxonomy" id="2358141"/>
    <lineage>
        <taxon>Bacteria</taxon>
        <taxon>Bacillati</taxon>
        <taxon>Bacillota</taxon>
        <taxon>Clostridia</taxon>
        <taxon>Lachnospirales</taxon>
        <taxon>Anaerotignaceae</taxon>
        <taxon>Anaerotignum</taxon>
    </lineage>
</organism>
<evidence type="ECO:0000313" key="10">
    <source>
        <dbReference type="Proteomes" id="UP000287361"/>
    </source>
</evidence>
<dbReference type="Pfam" id="PF10502">
    <property type="entry name" value="Peptidase_S26"/>
    <property type="match status" value="1"/>
</dbReference>
<dbReference type="GO" id="GO:0009003">
    <property type="term" value="F:signal peptidase activity"/>
    <property type="evidence" value="ECO:0007669"/>
    <property type="project" value="UniProtKB-EC"/>
</dbReference>
<reference evidence="9 10" key="1">
    <citation type="submission" date="2018-10" db="EMBL/GenBank/DDBJ databases">
        <title>Draft Genome Sequence of Anaerotignum sp. KCTC 15736.</title>
        <authorList>
            <person name="Choi S.H."/>
            <person name="Kim J.S."/>
            <person name="Kang S.W."/>
            <person name="Lee J.S."/>
            <person name="Park S.H."/>
        </authorList>
    </citation>
    <scope>NUCLEOTIDE SEQUENCE [LARGE SCALE GENOMIC DNA]</scope>
    <source>
        <strain evidence="9 10">KCTC 15736</strain>
    </source>
</reference>
<dbReference type="Proteomes" id="UP000287361">
    <property type="component" value="Unassembled WGS sequence"/>
</dbReference>
<evidence type="ECO:0000256" key="3">
    <source>
        <dbReference type="ARBA" id="ARBA00009370"/>
    </source>
</evidence>
<dbReference type="Gene3D" id="2.10.109.10">
    <property type="entry name" value="Umud Fragment, subunit A"/>
    <property type="match status" value="1"/>
</dbReference>
<keyword evidence="10" id="KW-1185">Reference proteome</keyword>
<evidence type="ECO:0000256" key="6">
    <source>
        <dbReference type="PIRSR" id="PIRSR600223-1"/>
    </source>
</evidence>
<accession>A0A401LBZ8</accession>
<dbReference type="GO" id="GO:0004252">
    <property type="term" value="F:serine-type endopeptidase activity"/>
    <property type="evidence" value="ECO:0007669"/>
    <property type="project" value="InterPro"/>
</dbReference>
<dbReference type="InterPro" id="IPR000223">
    <property type="entry name" value="Pept_S26A_signal_pept_1"/>
</dbReference>
<dbReference type="PRINTS" id="PR00727">
    <property type="entry name" value="LEADERPTASE"/>
</dbReference>
<dbReference type="GO" id="GO:0005886">
    <property type="term" value="C:plasma membrane"/>
    <property type="evidence" value="ECO:0007669"/>
    <property type="project" value="UniProtKB-SubCell"/>
</dbReference>
<dbReference type="AlphaFoldDB" id="A0A401LBZ8"/>
<protein>
    <recommendedName>
        <fullName evidence="4 7">Signal peptidase I</fullName>
        <ecNumber evidence="4 7">3.4.21.89</ecNumber>
    </recommendedName>
</protein>
<proteinExistence type="inferred from homology"/>
<keyword evidence="5 7" id="KW-0378">Hydrolase</keyword>
<comment type="subcellular location">
    <subcellularLocation>
        <location evidence="2">Cell membrane</location>
        <topology evidence="2">Single-pass type II membrane protein</topology>
    </subcellularLocation>
    <subcellularLocation>
        <location evidence="7">Membrane</location>
        <topology evidence="7">Single-pass type II membrane protein</topology>
    </subcellularLocation>
</comment>
<evidence type="ECO:0000256" key="1">
    <source>
        <dbReference type="ARBA" id="ARBA00000677"/>
    </source>
</evidence>
<dbReference type="GO" id="GO:0006465">
    <property type="term" value="P:signal peptide processing"/>
    <property type="evidence" value="ECO:0007669"/>
    <property type="project" value="InterPro"/>
</dbReference>
<feature type="active site" evidence="6">
    <location>
        <position position="40"/>
    </location>
</feature>
<evidence type="ECO:0000256" key="4">
    <source>
        <dbReference type="ARBA" id="ARBA00013208"/>
    </source>
</evidence>
<comment type="similarity">
    <text evidence="3 7">Belongs to the peptidase S26 family.</text>
</comment>
<dbReference type="SUPFAM" id="SSF51306">
    <property type="entry name" value="LexA/Signal peptidase"/>
    <property type="match status" value="1"/>
</dbReference>
<dbReference type="InterPro" id="IPR036286">
    <property type="entry name" value="LexA/Signal_pep-like_sf"/>
</dbReference>
<keyword evidence="7" id="KW-0645">Protease</keyword>
<evidence type="ECO:0000313" key="9">
    <source>
        <dbReference type="EMBL" id="GCB29002.1"/>
    </source>
</evidence>
<evidence type="ECO:0000256" key="5">
    <source>
        <dbReference type="ARBA" id="ARBA00022801"/>
    </source>
</evidence>
<feature type="domain" description="Peptidase S26" evidence="8">
    <location>
        <begin position="10"/>
        <end position="167"/>
    </location>
</feature>
<evidence type="ECO:0000256" key="7">
    <source>
        <dbReference type="RuleBase" id="RU362042"/>
    </source>
</evidence>
<evidence type="ECO:0000259" key="8">
    <source>
        <dbReference type="Pfam" id="PF10502"/>
    </source>
</evidence>
<name>A0A401LBZ8_9FIRM</name>
<dbReference type="PANTHER" id="PTHR43390:SF1">
    <property type="entry name" value="CHLOROPLAST PROCESSING PEPTIDASE"/>
    <property type="match status" value="1"/>
</dbReference>
<dbReference type="InterPro" id="IPR019533">
    <property type="entry name" value="Peptidase_S26"/>
</dbReference>
<dbReference type="CDD" id="cd06530">
    <property type="entry name" value="S26_SPase_I"/>
    <property type="match status" value="1"/>
</dbReference>
<comment type="caution">
    <text evidence="9">The sequence shown here is derived from an EMBL/GenBank/DDBJ whole genome shotgun (WGS) entry which is preliminary data.</text>
</comment>
<evidence type="ECO:0000256" key="2">
    <source>
        <dbReference type="ARBA" id="ARBA00004401"/>
    </source>
</evidence>
<dbReference type="EMBL" id="BHVZ01000001">
    <property type="protein sequence ID" value="GCB29002.1"/>
    <property type="molecule type" value="Genomic_DNA"/>
</dbReference>
<comment type="catalytic activity">
    <reaction evidence="1 7">
        <text>Cleavage of hydrophobic, N-terminal signal or leader sequences from secreted and periplasmic proteins.</text>
        <dbReference type="EC" id="3.4.21.89"/>
    </reaction>
</comment>
<dbReference type="PROSITE" id="PS00760">
    <property type="entry name" value="SPASE_I_2"/>
    <property type="match status" value="1"/>
</dbReference>
<gene>
    <name evidence="9" type="ORF">KGMB03357_06630</name>
</gene>
<dbReference type="PANTHER" id="PTHR43390">
    <property type="entry name" value="SIGNAL PEPTIDASE I"/>
    <property type="match status" value="1"/>
</dbReference>
<dbReference type="InterPro" id="IPR019758">
    <property type="entry name" value="Pept_S26A_signal_pept_1_CS"/>
</dbReference>